<dbReference type="EMBL" id="AZAC01000007">
    <property type="protein sequence ID" value="KIX14950.1"/>
    <property type="molecule type" value="Genomic_DNA"/>
</dbReference>
<gene>
    <name evidence="4" type="ORF">X474_06105</name>
</gene>
<dbReference type="InterPro" id="IPR016181">
    <property type="entry name" value="Acyl_CoA_acyltransferase"/>
</dbReference>
<dbReference type="OrthoDB" id="5514932at2"/>
<dbReference type="Proteomes" id="UP000032233">
    <property type="component" value="Unassembled WGS sequence"/>
</dbReference>
<evidence type="ECO:0000256" key="2">
    <source>
        <dbReference type="ARBA" id="ARBA00023315"/>
    </source>
</evidence>
<dbReference type="SUPFAM" id="SSF55729">
    <property type="entry name" value="Acyl-CoA N-acyltransferases (Nat)"/>
    <property type="match status" value="1"/>
</dbReference>
<name>A0A0D2JZK0_9BACT</name>
<sequence length="214" mass="23488">MLACFAKGKPLVCFFRLTPGGNHIANMSGPGLQVPALHPLKGAKALMAPKQCVTCLDKLGRPFSLGPCLPDSRNSVLKMYDAFDPMPASQGLPPENPETRSQWVDTIIKNAHCFAAWEGDSVVGHAALLPNETALEGEYLIFVSKGYRNRGLGTLITLAVIEFARQKGMTRLWLEVETFNFAAVNLYRKMGFRFCGGFTCERMMTLEIGSQLCP</sequence>
<evidence type="ECO:0000313" key="4">
    <source>
        <dbReference type="EMBL" id="KIX14950.1"/>
    </source>
</evidence>
<dbReference type="Pfam" id="PF00583">
    <property type="entry name" value="Acetyltransf_1"/>
    <property type="match status" value="1"/>
</dbReference>
<dbReference type="PROSITE" id="PS51186">
    <property type="entry name" value="GNAT"/>
    <property type="match status" value="1"/>
</dbReference>
<dbReference type="InParanoid" id="A0A0D2JZK0"/>
<dbReference type="CDD" id="cd04301">
    <property type="entry name" value="NAT_SF"/>
    <property type="match status" value="1"/>
</dbReference>
<comment type="caution">
    <text evidence="4">The sequence shown here is derived from an EMBL/GenBank/DDBJ whole genome shotgun (WGS) entry which is preliminary data.</text>
</comment>
<feature type="domain" description="N-acetyltransferase" evidence="3">
    <location>
        <begin position="63"/>
        <end position="209"/>
    </location>
</feature>
<dbReference type="STRING" id="1429043.X474_06105"/>
<keyword evidence="2" id="KW-0012">Acyltransferase</keyword>
<dbReference type="AlphaFoldDB" id="A0A0D2JZK0"/>
<protein>
    <recommendedName>
        <fullName evidence="3">N-acetyltransferase domain-containing protein</fullName>
    </recommendedName>
</protein>
<dbReference type="PANTHER" id="PTHR43420">
    <property type="entry name" value="ACETYLTRANSFERASE"/>
    <property type="match status" value="1"/>
</dbReference>
<dbReference type="GO" id="GO:0016747">
    <property type="term" value="F:acyltransferase activity, transferring groups other than amino-acyl groups"/>
    <property type="evidence" value="ECO:0007669"/>
    <property type="project" value="InterPro"/>
</dbReference>
<organism evidence="4 5">
    <name type="scientific">Dethiosulfatarculus sandiegensis</name>
    <dbReference type="NCBI Taxonomy" id="1429043"/>
    <lineage>
        <taxon>Bacteria</taxon>
        <taxon>Pseudomonadati</taxon>
        <taxon>Thermodesulfobacteriota</taxon>
        <taxon>Desulfarculia</taxon>
        <taxon>Desulfarculales</taxon>
        <taxon>Desulfarculaceae</taxon>
        <taxon>Dethiosulfatarculus</taxon>
    </lineage>
</organism>
<evidence type="ECO:0000259" key="3">
    <source>
        <dbReference type="PROSITE" id="PS51186"/>
    </source>
</evidence>
<keyword evidence="1" id="KW-0808">Transferase</keyword>
<proteinExistence type="predicted"/>
<dbReference type="InterPro" id="IPR050680">
    <property type="entry name" value="YpeA/RimI_acetyltransf"/>
</dbReference>
<dbReference type="Gene3D" id="3.40.630.30">
    <property type="match status" value="1"/>
</dbReference>
<dbReference type="InterPro" id="IPR000182">
    <property type="entry name" value="GNAT_dom"/>
</dbReference>
<evidence type="ECO:0000256" key="1">
    <source>
        <dbReference type="ARBA" id="ARBA00022679"/>
    </source>
</evidence>
<keyword evidence="5" id="KW-1185">Reference proteome</keyword>
<dbReference type="PANTHER" id="PTHR43420:SF12">
    <property type="entry name" value="N-ACETYLTRANSFERASE DOMAIN-CONTAINING PROTEIN"/>
    <property type="match status" value="1"/>
</dbReference>
<evidence type="ECO:0000313" key="5">
    <source>
        <dbReference type="Proteomes" id="UP000032233"/>
    </source>
</evidence>
<accession>A0A0D2JZK0</accession>
<reference evidence="4 5" key="1">
    <citation type="submission" date="2013-11" db="EMBL/GenBank/DDBJ databases">
        <title>Metagenomic analysis of a methanogenic consortium involved in long chain n-alkane degradation.</title>
        <authorList>
            <person name="Davidova I.A."/>
            <person name="Callaghan A.V."/>
            <person name="Wawrik B."/>
            <person name="Pruitt S."/>
            <person name="Marks C."/>
            <person name="Duncan K.E."/>
            <person name="Suflita J.M."/>
        </authorList>
    </citation>
    <scope>NUCLEOTIDE SEQUENCE [LARGE SCALE GENOMIC DNA]</scope>
    <source>
        <strain evidence="4 5">SPR</strain>
    </source>
</reference>